<reference evidence="3" key="1">
    <citation type="submission" date="2019-02" db="EMBL/GenBank/DDBJ databases">
        <title>Isolation and identification of novel species under the genus Muribaculum.</title>
        <authorList>
            <person name="Miyake S."/>
            <person name="Ding Y."/>
            <person name="Low A."/>
            <person name="Soh M."/>
            <person name="Seedorf H."/>
        </authorList>
    </citation>
    <scope>NUCLEOTIDE SEQUENCE [LARGE SCALE GENOMIC DNA]</scope>
    <source>
        <strain evidence="3">H5</strain>
    </source>
</reference>
<dbReference type="PANTHER" id="PTHR45661">
    <property type="entry name" value="SURFACE ANTIGEN"/>
    <property type="match status" value="1"/>
</dbReference>
<keyword evidence="1" id="KW-0732">Signal</keyword>
<dbReference type="InterPro" id="IPR026906">
    <property type="entry name" value="LRR_5"/>
</dbReference>
<dbReference type="PANTHER" id="PTHR45661:SF3">
    <property type="entry name" value="IG-LIKE DOMAIN-CONTAINING PROTEIN"/>
    <property type="match status" value="1"/>
</dbReference>
<organism evidence="2 3">
    <name type="scientific">Duncaniella dubosii</name>
    <dbReference type="NCBI Taxonomy" id="2518971"/>
    <lineage>
        <taxon>Bacteria</taxon>
        <taxon>Pseudomonadati</taxon>
        <taxon>Bacteroidota</taxon>
        <taxon>Bacteroidia</taxon>
        <taxon>Bacteroidales</taxon>
        <taxon>Muribaculaceae</taxon>
        <taxon>Duncaniella</taxon>
    </lineage>
</organism>
<proteinExistence type="predicted"/>
<dbReference type="Gene3D" id="3.80.10.10">
    <property type="entry name" value="Ribonuclease Inhibitor"/>
    <property type="match status" value="3"/>
</dbReference>
<keyword evidence="3" id="KW-1185">Reference proteome</keyword>
<dbReference type="InterPro" id="IPR053139">
    <property type="entry name" value="Surface_bspA-like"/>
</dbReference>
<evidence type="ECO:0000313" key="2">
    <source>
        <dbReference type="EMBL" id="QCD42510.1"/>
    </source>
</evidence>
<protein>
    <submittedName>
        <fullName evidence="2">Leucine-rich repeat domain-containing protein</fullName>
    </submittedName>
</protein>
<sequence>MKLNRLLQRLCCSALGLSALMALSASVSAYDFSSKDRNGIEIFYNINPDGKTVTVTYGGEKYNASNIEIPQEVSNGTDRYTVTAIGNRAFENASIVSVSLPDAITEIQTYAFSQSKISNINYPENLKYIRESAFYRTNISNGIFPKKLEVIESDAFSATQIDSLYLPKSLIALGEHAFNGCQNIRTVKIPGSIKTVSKDVFSNCVNLYKVTIEEGVESLGVRPYDGSVFSQCPITEISYPTTLTYIGPATFIGNKLKEIVLPNTIKELGESCFSSSLELESIHFSSGMEEIPNFVCSNSPKLVKVNIPEGIRKIGMLPFENATLLSHITLPESVTELSVASLAKTGIVNFTFPKKLKYVGAQMFENCENLTEITIPSTIDTIKNSAFVFCTNLRKVTLPETLKVMEDNIFYNCKSLKDINIPSGIGILPSSTFSGCSGMTKVAIPEGITEIGRYAFMSCSKITDIELPKSLQTIRSRVFEGCDALRKLSIYHNVSVIEQHAFDGCLGIEEIHLYRAVLPETPIPQGWLVDRPVIPEGNSCTLYVPKGSGETYKASPYWNTFKEIIEVDMPENLNYQISFPYYTYGGSLTVNGETAKNVMEFAIGSDITISVVPQDGYHLKSLMLNGKDVLSEMTDRSYIIEKLDANYVVDAKFAENPVKLSLFMAVGGSVDVEIEKRATFSCAITPEDGWKVNTVTFNGRDVTSDLTDDNRYTTPSLIGDSELRVTFENVNSAVENIGVNATSTKVYVDRSGLVTIEGIESGTVVSAYAVNGQLVERITSSGDIATLQLYQHGIYLIQTPVKTYKIHY</sequence>
<dbReference type="InterPro" id="IPR032675">
    <property type="entry name" value="LRR_dom_sf"/>
</dbReference>
<dbReference type="SUPFAM" id="SSF52058">
    <property type="entry name" value="L domain-like"/>
    <property type="match status" value="2"/>
</dbReference>
<dbReference type="KEGG" id="ddb:E7747_09595"/>
<dbReference type="Proteomes" id="UP000297149">
    <property type="component" value="Chromosome"/>
</dbReference>
<dbReference type="AlphaFoldDB" id="A0A4P7W4W0"/>
<feature type="chain" id="PRO_5020318923" evidence="1">
    <location>
        <begin position="30"/>
        <end position="808"/>
    </location>
</feature>
<evidence type="ECO:0000256" key="1">
    <source>
        <dbReference type="SAM" id="SignalP"/>
    </source>
</evidence>
<dbReference type="EMBL" id="CP039396">
    <property type="protein sequence ID" value="QCD42510.1"/>
    <property type="molecule type" value="Genomic_DNA"/>
</dbReference>
<accession>A0A4P7W4W0</accession>
<feature type="signal peptide" evidence="1">
    <location>
        <begin position="1"/>
        <end position="29"/>
    </location>
</feature>
<dbReference type="RefSeq" id="WP_136415631.1">
    <property type="nucleotide sequence ID" value="NZ_CP039396.1"/>
</dbReference>
<gene>
    <name evidence="2" type="ORF">E7747_09595</name>
</gene>
<name>A0A4P7W4W0_9BACT</name>
<dbReference type="Pfam" id="PF13306">
    <property type="entry name" value="LRR_5"/>
    <property type="match status" value="3"/>
</dbReference>
<evidence type="ECO:0000313" key="3">
    <source>
        <dbReference type="Proteomes" id="UP000297149"/>
    </source>
</evidence>